<keyword evidence="2" id="KW-0812">Transmembrane</keyword>
<dbReference type="EMBL" id="KB706676">
    <property type="protein sequence ID" value="EMR66311.1"/>
    <property type="molecule type" value="Genomic_DNA"/>
</dbReference>
<evidence type="ECO:0000313" key="6">
    <source>
        <dbReference type="Proteomes" id="UP000012174"/>
    </source>
</evidence>
<dbReference type="OMA" id="RTFIWSA"/>
<feature type="domain" description="DUF7928" evidence="4">
    <location>
        <begin position="84"/>
        <end position="238"/>
    </location>
</feature>
<proteinExistence type="predicted"/>
<dbReference type="KEGG" id="ela:UCREL1_6703"/>
<dbReference type="STRING" id="1287681.M7T8Z6"/>
<sequence>MNAFKSYFVPKKAGSKSKSATAAAAAKEKSTVVSEHPPRNVAPRAPPPSGLTSQGGSRPDSIRSSAMYPVGDFRNDHESVNDVKAEVVCNYMYQQQLERGYTTGMLPGEGVVLKKGKNDYTCCPADLRQHQYGLYDMSMELNVRCAMTVNTRVINIMMASRRVVRDYIPLPGGLRLQVLRSMRDLPRCQKHHFAAFIEETHMLVVWDDSPRNIFARVANLEKQLLQMIWGTDDDDYDDESEQQDEKAGGPTVQENGVEDTSDLEAAALEHPADRRILLTNSIMVALTMALCIVCLGTGLRALALEIATDASYIRLALAAVIPLQVFVSIFFFQSIIGNLFEIFGPISSIRQNSTFYSGEAPRKKLDREVQTLPHVTVQMPVYKEGLNAVIKPTITSLKQCISTYELQGGSANIFVNDDGMQLISEEDKMARREFYEEHNIGWVSRPPHNPNPEDGARPFLRRGKFKKASNMNYALMVSNRVEEKLKLVQRTPDWTQVHEKDAYEQCLRQALDEHEGRTLAEGNIRVGDYILIIDSDTRVPSDCLLDAVTEMEQSPEVAIMQYTSGVMRVTTSFFEGGVTWFTNLIYTAISFAVANGDAPPFVGHNAILRWSAIQDAAAYEDEDGYEKYWSESHVSEDFDMSLRMQCAGYILRFATYTGEGFKEGVSLTVYDELARWEKYAYGCNELLFHPLRYWLFRGPITPLFRKFLFSGIHLPKKLTICAYIGTYYAIGAAWVLTVANYFLTGWYFGQYDKFYLDSFAIYISIIVVFTAFGNVALAVLRYRLGEQSLIWAFWDNLKWIPLISIFLGGISLHVSQAILCHFFSVDMTWGATAKELEQVNFLEELPRLLRRFKGTFVFCLSMVALILCGLYAFPPQWRINYFASIWPLANIVTCHFLLPVALNPALMVFAW</sequence>
<evidence type="ECO:0000259" key="4">
    <source>
        <dbReference type="Pfam" id="PF25550"/>
    </source>
</evidence>
<feature type="region of interest" description="Disordered" evidence="1">
    <location>
        <begin position="235"/>
        <end position="256"/>
    </location>
</feature>
<dbReference type="GO" id="GO:0016740">
    <property type="term" value="F:transferase activity"/>
    <property type="evidence" value="ECO:0007669"/>
    <property type="project" value="UniProtKB-KW"/>
</dbReference>
<evidence type="ECO:0000256" key="1">
    <source>
        <dbReference type="SAM" id="MobiDB-lite"/>
    </source>
</evidence>
<dbReference type="InterPro" id="IPR029044">
    <property type="entry name" value="Nucleotide-diphossugar_trans"/>
</dbReference>
<reference evidence="6" key="1">
    <citation type="journal article" date="2013" name="Genome Announc.">
        <title>Draft genome sequence of the grapevine dieback fungus Eutypa lata UCR-EL1.</title>
        <authorList>
            <person name="Blanco-Ulate B."/>
            <person name="Rolshausen P.E."/>
            <person name="Cantu D."/>
        </authorList>
    </citation>
    <scope>NUCLEOTIDE SEQUENCE [LARGE SCALE GENOMIC DNA]</scope>
    <source>
        <strain evidence="6">UCR-EL1</strain>
    </source>
</reference>
<feature type="transmembrane region" description="Helical" evidence="2">
    <location>
        <begin position="885"/>
        <end position="910"/>
    </location>
</feature>
<dbReference type="OrthoDB" id="38531at2759"/>
<feature type="domain" description="Glycosyltransferase 2-like" evidence="3">
    <location>
        <begin position="529"/>
        <end position="737"/>
    </location>
</feature>
<feature type="transmembrane region" description="Helical" evidence="2">
    <location>
        <begin position="727"/>
        <end position="747"/>
    </location>
</feature>
<dbReference type="AlphaFoldDB" id="M7T8Z6"/>
<dbReference type="Pfam" id="PF25550">
    <property type="entry name" value="DUF7928"/>
    <property type="match status" value="1"/>
</dbReference>
<name>M7T8Z6_EUTLA</name>
<keyword evidence="6" id="KW-1185">Reference proteome</keyword>
<feature type="transmembrane region" description="Helical" evidence="2">
    <location>
        <begin position="855"/>
        <end position="873"/>
    </location>
</feature>
<dbReference type="InterPro" id="IPR057688">
    <property type="entry name" value="DUF7928"/>
</dbReference>
<evidence type="ECO:0000313" key="5">
    <source>
        <dbReference type="EMBL" id="EMR66311.1"/>
    </source>
</evidence>
<evidence type="ECO:0000256" key="2">
    <source>
        <dbReference type="SAM" id="Phobius"/>
    </source>
</evidence>
<dbReference type="HOGENOM" id="CLU_008220_0_0_1"/>
<dbReference type="Pfam" id="PF13632">
    <property type="entry name" value="Glyco_trans_2_3"/>
    <property type="match status" value="1"/>
</dbReference>
<protein>
    <submittedName>
        <fullName evidence="5">Putative glycosyltransferase family 2 protein</fullName>
    </submittedName>
</protein>
<dbReference type="PANTHER" id="PTHR35408:SF1">
    <property type="entry name" value="GLYCOSYLTRANSFERASE 2-LIKE DOMAIN-CONTAINING PROTEIN"/>
    <property type="match status" value="1"/>
</dbReference>
<feature type="region of interest" description="Disordered" evidence="1">
    <location>
        <begin position="1"/>
        <end position="68"/>
    </location>
</feature>
<feature type="transmembrane region" description="Helical" evidence="2">
    <location>
        <begin position="315"/>
        <end position="340"/>
    </location>
</feature>
<keyword evidence="2" id="KW-1133">Transmembrane helix</keyword>
<feature type="compositionally biased region" description="Low complexity" evidence="1">
    <location>
        <begin position="16"/>
        <end position="25"/>
    </location>
</feature>
<dbReference type="Proteomes" id="UP000012174">
    <property type="component" value="Unassembled WGS sequence"/>
</dbReference>
<dbReference type="PANTHER" id="PTHR35408">
    <property type="entry name" value="CHROMOSOME 15, WHOLE GENOME SHOTGUN SEQUENCE"/>
    <property type="match status" value="1"/>
</dbReference>
<keyword evidence="2" id="KW-0472">Membrane</keyword>
<dbReference type="eggNOG" id="ENOG502QTAT">
    <property type="taxonomic scope" value="Eukaryota"/>
</dbReference>
<dbReference type="SUPFAM" id="SSF53448">
    <property type="entry name" value="Nucleotide-diphospho-sugar transferases"/>
    <property type="match status" value="1"/>
</dbReference>
<gene>
    <name evidence="5" type="ORF">UCREL1_6703</name>
</gene>
<feature type="transmembrane region" description="Helical" evidence="2">
    <location>
        <begin position="759"/>
        <end position="779"/>
    </location>
</feature>
<organism evidence="5 6">
    <name type="scientific">Eutypa lata (strain UCR-EL1)</name>
    <name type="common">Grapevine dieback disease fungus</name>
    <name type="synonym">Eutypa armeniacae</name>
    <dbReference type="NCBI Taxonomy" id="1287681"/>
    <lineage>
        <taxon>Eukaryota</taxon>
        <taxon>Fungi</taxon>
        <taxon>Dikarya</taxon>
        <taxon>Ascomycota</taxon>
        <taxon>Pezizomycotina</taxon>
        <taxon>Sordariomycetes</taxon>
        <taxon>Xylariomycetidae</taxon>
        <taxon>Xylariales</taxon>
        <taxon>Diatrypaceae</taxon>
        <taxon>Eutypa</taxon>
    </lineage>
</organism>
<dbReference type="Gene3D" id="3.90.550.10">
    <property type="entry name" value="Spore Coat Polysaccharide Biosynthesis Protein SpsA, Chain A"/>
    <property type="match status" value="1"/>
</dbReference>
<dbReference type="InterPro" id="IPR001173">
    <property type="entry name" value="Glyco_trans_2-like"/>
</dbReference>
<feature type="transmembrane region" description="Helical" evidence="2">
    <location>
        <begin position="799"/>
        <end position="824"/>
    </location>
</feature>
<accession>M7T8Z6</accession>
<keyword evidence="5" id="KW-0808">Transferase</keyword>
<feature type="transmembrane region" description="Helical" evidence="2">
    <location>
        <begin position="282"/>
        <end position="303"/>
    </location>
</feature>
<evidence type="ECO:0000259" key="3">
    <source>
        <dbReference type="Pfam" id="PF13632"/>
    </source>
</evidence>